<protein>
    <recommendedName>
        <fullName evidence="1">Heterokaryon incompatibility domain-containing protein</fullName>
    </recommendedName>
</protein>
<organism evidence="2 3">
    <name type="scientific">Cudoniella acicularis</name>
    <dbReference type="NCBI Taxonomy" id="354080"/>
    <lineage>
        <taxon>Eukaryota</taxon>
        <taxon>Fungi</taxon>
        <taxon>Dikarya</taxon>
        <taxon>Ascomycota</taxon>
        <taxon>Pezizomycotina</taxon>
        <taxon>Leotiomycetes</taxon>
        <taxon>Helotiales</taxon>
        <taxon>Tricladiaceae</taxon>
        <taxon>Cudoniella</taxon>
    </lineage>
</organism>
<dbReference type="AlphaFoldDB" id="A0A8H4RK10"/>
<reference evidence="2 3" key="1">
    <citation type="submission" date="2020-03" db="EMBL/GenBank/DDBJ databases">
        <title>Draft Genome Sequence of Cudoniella acicularis.</title>
        <authorList>
            <person name="Buettner E."/>
            <person name="Kellner H."/>
        </authorList>
    </citation>
    <scope>NUCLEOTIDE SEQUENCE [LARGE SCALE GENOMIC DNA]</scope>
    <source>
        <strain evidence="2 3">DSM 108380</strain>
    </source>
</reference>
<feature type="domain" description="Heterokaryon incompatibility" evidence="1">
    <location>
        <begin position="313"/>
        <end position="396"/>
    </location>
</feature>
<evidence type="ECO:0000313" key="2">
    <source>
        <dbReference type="EMBL" id="KAF4630201.1"/>
    </source>
</evidence>
<keyword evidence="3" id="KW-1185">Reference proteome</keyword>
<comment type="caution">
    <text evidence="2">The sequence shown here is derived from an EMBL/GenBank/DDBJ whole genome shotgun (WGS) entry which is preliminary data.</text>
</comment>
<name>A0A8H4RK10_9HELO</name>
<dbReference type="OrthoDB" id="2426273at2759"/>
<dbReference type="InterPro" id="IPR010730">
    <property type="entry name" value="HET"/>
</dbReference>
<dbReference type="Proteomes" id="UP000566819">
    <property type="component" value="Unassembled WGS sequence"/>
</dbReference>
<dbReference type="PANTHER" id="PTHR39596">
    <property type="match status" value="1"/>
</dbReference>
<accession>A0A8H4RK10</accession>
<evidence type="ECO:0000259" key="1">
    <source>
        <dbReference type="Pfam" id="PF06985"/>
    </source>
</evidence>
<gene>
    <name evidence="2" type="ORF">G7Y89_g7938</name>
</gene>
<dbReference type="EMBL" id="JAAMPI010000576">
    <property type="protein sequence ID" value="KAF4630201.1"/>
    <property type="molecule type" value="Genomic_DNA"/>
</dbReference>
<proteinExistence type="predicted"/>
<dbReference type="PANTHER" id="PTHR39596:SF3">
    <property type="entry name" value="HETEROKARYON INCOMPATIBILITY DOMAIN-CONTAINING PROTEIN"/>
    <property type="match status" value="1"/>
</dbReference>
<evidence type="ECO:0000313" key="3">
    <source>
        <dbReference type="Proteomes" id="UP000566819"/>
    </source>
</evidence>
<sequence>MEHLPMPKGAELSENDIVPYISSTDYLGVPFLSYLQKQGYHHAIPQPDRPSFSTHEGVHPTSDDKLASFLQTWLFFGMLQEALGSLYRHEDFVRSCESKEGPIRVLTTAKLPLLLSERFSSIPAVDGDHTSLIAHIRECMDVAGDASTIVASCLSREVSFSILATLEALSSTFNTYLSRNFKFPLVWVSSLPRDYWIEQMCLNNWCAREAAIASANFNSAYALHYLSKVKKSYKDDCHRNCTQEECEGMQIDLAKYKPRHYDPRCSCSIISIDNERLNDILEGGKFPLMSLEVDGSTAELKIELVESTGDICYVAISHVWADGLGNPFGNALPKCQLLGLQTLAQGVVQASGLDVPALLWLDTICVPCKPGAGKTIAMGMMRRTYEEADHVLVLESSLRRCDTESSDLIETAVRIFTSPWLRRLWCLQEGALAKRLWFQFQDRPVELAEVFEEFRAVYRSRNVSQIEMVFNMSAIWRSLRLFERDSQNTATEPHVTAITLQKVVRALQYRGVSVASDEPICLVNLFDIEAKVLIGQDGGPMSRFWRALCGIRRVPRTILFLKGPKLNDEGFRWAPATLLGAGHLLPDYQEPAMLNKNGLMLHFPGVVIHRPVFDIITLIMNKSKGLPDAWYLLDQSTSRWYGIVIKSADVQTCIFGDNDGGESQLRMLRDEKGKEFAIIFSHDPNDQKRIQWKDPPNATFISIKAHEDGVYYGRLQGEVLFTTSNLAECSVFNRAKDIAQSMPRVEFLKGVLRIKDMEESKRSETLAPIVDSLLVEIRQAAKEALEEPAFRRIHDANFLHGLEQFVLVIWKLYTTRFILVDGWLPDDTVWCLD</sequence>
<dbReference type="Pfam" id="PF06985">
    <property type="entry name" value="HET"/>
    <property type="match status" value="1"/>
</dbReference>